<comment type="subunit">
    <text evidence="11">F-type ATPases have 2 components, CF(1) - the catalytic core - and CF(0) - the membrane proton channel. CF(1) and CF(0) have multiple subunits.</text>
</comment>
<comment type="subcellular location">
    <subcellularLocation>
        <location evidence="1 11">Mitochondrion inner membrane</location>
    </subcellularLocation>
</comment>
<keyword evidence="9 13" id="KW-0472">Membrane</keyword>
<evidence type="ECO:0000256" key="1">
    <source>
        <dbReference type="ARBA" id="ARBA00004273"/>
    </source>
</evidence>
<name>A0A9Q5HWK3_SANBA</name>
<dbReference type="Proteomes" id="UP000757232">
    <property type="component" value="Unassembled WGS sequence"/>
</dbReference>
<evidence type="ECO:0000256" key="13">
    <source>
        <dbReference type="SAM" id="Phobius"/>
    </source>
</evidence>
<gene>
    <name evidence="14" type="ORF">A7U60_g5832</name>
</gene>
<evidence type="ECO:0000256" key="6">
    <source>
        <dbReference type="ARBA" id="ARBA00022792"/>
    </source>
</evidence>
<dbReference type="Pfam" id="PF05680">
    <property type="entry name" value="ATP-synt_E"/>
    <property type="match status" value="1"/>
</dbReference>
<dbReference type="GO" id="GO:0015078">
    <property type="term" value="F:proton transmembrane transporter activity"/>
    <property type="evidence" value="ECO:0007669"/>
    <property type="project" value="InterPro"/>
</dbReference>
<proteinExistence type="inferred from homology"/>
<protein>
    <recommendedName>
        <fullName evidence="11">ATP synthase F(0) complex subunit e, mitochondrial</fullName>
    </recommendedName>
</protein>
<feature type="transmembrane region" description="Helical" evidence="13">
    <location>
        <begin position="6"/>
        <end position="21"/>
    </location>
</feature>
<evidence type="ECO:0000256" key="4">
    <source>
        <dbReference type="ARBA" id="ARBA00022547"/>
    </source>
</evidence>
<evidence type="ECO:0000256" key="7">
    <source>
        <dbReference type="ARBA" id="ARBA00023065"/>
    </source>
</evidence>
<organism evidence="14 15">
    <name type="scientific">Sanghuangporus baumii</name>
    <name type="common">Phellinus baumii</name>
    <dbReference type="NCBI Taxonomy" id="108892"/>
    <lineage>
        <taxon>Eukaryota</taxon>
        <taxon>Fungi</taxon>
        <taxon>Dikarya</taxon>
        <taxon>Basidiomycota</taxon>
        <taxon>Agaricomycotina</taxon>
        <taxon>Agaricomycetes</taxon>
        <taxon>Hymenochaetales</taxon>
        <taxon>Hymenochaetaceae</taxon>
        <taxon>Sanghuangporus</taxon>
    </lineage>
</organism>
<keyword evidence="4 11" id="KW-0138">CF(0)</keyword>
<feature type="region of interest" description="Disordered" evidence="12">
    <location>
        <begin position="49"/>
        <end position="72"/>
    </location>
</feature>
<dbReference type="OrthoDB" id="2125027at2759"/>
<dbReference type="GO" id="GO:0015986">
    <property type="term" value="P:proton motive force-driven ATP synthesis"/>
    <property type="evidence" value="ECO:0007669"/>
    <property type="project" value="InterPro"/>
</dbReference>
<reference evidence="14" key="1">
    <citation type="submission" date="2016-06" db="EMBL/GenBank/DDBJ databases">
        <title>Draft Genome sequence of the fungus Inonotus baumii.</title>
        <authorList>
            <person name="Zhu H."/>
            <person name="Lin W."/>
        </authorList>
    </citation>
    <scope>NUCLEOTIDE SEQUENCE</scope>
    <source>
        <strain evidence="14">821</strain>
    </source>
</reference>
<dbReference type="AlphaFoldDB" id="A0A9Q5HWK3"/>
<comment type="caution">
    <text evidence="14">The sequence shown here is derived from an EMBL/GenBank/DDBJ whole genome shotgun (WGS) entry which is preliminary data.</text>
</comment>
<evidence type="ECO:0000313" key="15">
    <source>
        <dbReference type="Proteomes" id="UP000757232"/>
    </source>
</evidence>
<evidence type="ECO:0000313" key="14">
    <source>
        <dbReference type="EMBL" id="OCB87097.1"/>
    </source>
</evidence>
<evidence type="ECO:0000256" key="9">
    <source>
        <dbReference type="ARBA" id="ARBA00023136"/>
    </source>
</evidence>
<evidence type="ECO:0000256" key="3">
    <source>
        <dbReference type="ARBA" id="ARBA00022448"/>
    </source>
</evidence>
<keyword evidence="3 11" id="KW-0813">Transport</keyword>
<dbReference type="InterPro" id="IPR008386">
    <property type="entry name" value="ATP_synth_F0_esu_mt"/>
</dbReference>
<keyword evidence="7 11" id="KW-0406">Ion transport</keyword>
<evidence type="ECO:0000256" key="10">
    <source>
        <dbReference type="ARBA" id="ARBA00023310"/>
    </source>
</evidence>
<feature type="compositionally biased region" description="Basic and acidic residues" evidence="12">
    <location>
        <begin position="49"/>
        <end position="64"/>
    </location>
</feature>
<dbReference type="GO" id="GO:0045259">
    <property type="term" value="C:proton-transporting ATP synthase complex"/>
    <property type="evidence" value="ECO:0007669"/>
    <property type="project" value="UniProtKB-UniRule"/>
</dbReference>
<evidence type="ECO:0000256" key="2">
    <source>
        <dbReference type="ARBA" id="ARBA00007333"/>
    </source>
</evidence>
<comment type="function">
    <text evidence="11">Subunit e, of the mitochondrial membrane ATP synthase complex (F(1)F(0) ATP synthase or Complex V) that produces ATP from ADP in the presence of a proton gradient across the membrane which is generated by electron transport complexes of the respiratory chain. ATP synthase complex consist of a soluble F(1) head domain - the catalytic core - and a membrane F(1) domain - the membrane proton channel. These two domains are linked by a central stalk rotating inside the F(1) region and a stationary peripheral stalk. During catalysis, ATP synthesis in the catalytic domain of F(1) is coupled via a rotary mechanism of the central stalk subunits to proton translocation. In vivo, can only synthesize ATP although its ATP hydrolase activity can be activated artificially in vitro. Part of the complex F(0) domain.</text>
</comment>
<keyword evidence="13" id="KW-0812">Transmembrane</keyword>
<accession>A0A9Q5HWK3</accession>
<dbReference type="EMBL" id="LNZH02000195">
    <property type="protein sequence ID" value="OCB87097.1"/>
    <property type="molecule type" value="Genomic_DNA"/>
</dbReference>
<sequence>MATPTVVRYTALAAGIFYGIAHRRTLQKQKDEQRAHEAVHQREELIHRAKEAWKRQSEHKKDDLVTNPDDPNFDIEKLLQKLEKENQ</sequence>
<keyword evidence="5 11" id="KW-0375">Hydrogen ion transport</keyword>
<keyword evidence="8 11" id="KW-0496">Mitochondrion</keyword>
<evidence type="ECO:0000256" key="11">
    <source>
        <dbReference type="RuleBase" id="RU367005"/>
    </source>
</evidence>
<evidence type="ECO:0000256" key="12">
    <source>
        <dbReference type="SAM" id="MobiDB-lite"/>
    </source>
</evidence>
<evidence type="ECO:0000256" key="8">
    <source>
        <dbReference type="ARBA" id="ARBA00023128"/>
    </source>
</evidence>
<dbReference type="GO" id="GO:0005743">
    <property type="term" value="C:mitochondrial inner membrane"/>
    <property type="evidence" value="ECO:0007669"/>
    <property type="project" value="UniProtKB-SubCell"/>
</dbReference>
<comment type="similarity">
    <text evidence="2 11">Belongs to the ATPase e subunit family.</text>
</comment>
<keyword evidence="15" id="KW-1185">Reference proteome</keyword>
<keyword evidence="10 11" id="KW-0066">ATP synthesis</keyword>
<keyword evidence="6 11" id="KW-0999">Mitochondrion inner membrane</keyword>
<keyword evidence="13" id="KW-1133">Transmembrane helix</keyword>
<evidence type="ECO:0000256" key="5">
    <source>
        <dbReference type="ARBA" id="ARBA00022781"/>
    </source>
</evidence>